<dbReference type="KEGG" id="gaz:Pan241w_57530"/>
<feature type="chain" id="PRO_5021905218" description="Lipocalin-like domain-containing protein" evidence="1">
    <location>
        <begin position="20"/>
        <end position="151"/>
    </location>
</feature>
<evidence type="ECO:0000313" key="2">
    <source>
        <dbReference type="EMBL" id="QDT45627.1"/>
    </source>
</evidence>
<dbReference type="OrthoDB" id="289988at2"/>
<organism evidence="2 3">
    <name type="scientific">Gimesia alba</name>
    <dbReference type="NCBI Taxonomy" id="2527973"/>
    <lineage>
        <taxon>Bacteria</taxon>
        <taxon>Pseudomonadati</taxon>
        <taxon>Planctomycetota</taxon>
        <taxon>Planctomycetia</taxon>
        <taxon>Planctomycetales</taxon>
        <taxon>Planctomycetaceae</taxon>
        <taxon>Gimesia</taxon>
    </lineage>
</organism>
<reference evidence="2 3" key="1">
    <citation type="submission" date="2019-02" db="EMBL/GenBank/DDBJ databases">
        <title>Deep-cultivation of Planctomycetes and their phenomic and genomic characterization uncovers novel biology.</title>
        <authorList>
            <person name="Wiegand S."/>
            <person name="Jogler M."/>
            <person name="Boedeker C."/>
            <person name="Pinto D."/>
            <person name="Vollmers J."/>
            <person name="Rivas-Marin E."/>
            <person name="Kohn T."/>
            <person name="Peeters S.H."/>
            <person name="Heuer A."/>
            <person name="Rast P."/>
            <person name="Oberbeckmann S."/>
            <person name="Bunk B."/>
            <person name="Jeske O."/>
            <person name="Meyerdierks A."/>
            <person name="Storesund J.E."/>
            <person name="Kallscheuer N."/>
            <person name="Luecker S."/>
            <person name="Lage O.M."/>
            <person name="Pohl T."/>
            <person name="Merkel B.J."/>
            <person name="Hornburger P."/>
            <person name="Mueller R.-W."/>
            <person name="Bruemmer F."/>
            <person name="Labrenz M."/>
            <person name="Spormann A.M."/>
            <person name="Op den Camp H."/>
            <person name="Overmann J."/>
            <person name="Amann R."/>
            <person name="Jetten M.S.M."/>
            <person name="Mascher T."/>
            <person name="Medema M.H."/>
            <person name="Devos D.P."/>
            <person name="Kaster A.-K."/>
            <person name="Ovreas L."/>
            <person name="Rohde M."/>
            <person name="Galperin M.Y."/>
            <person name="Jogler C."/>
        </authorList>
    </citation>
    <scope>NUCLEOTIDE SEQUENCE [LARGE SCALE GENOMIC DNA]</scope>
    <source>
        <strain evidence="2 3">Pan241w</strain>
    </source>
</reference>
<dbReference type="Proteomes" id="UP000317171">
    <property type="component" value="Chromosome"/>
</dbReference>
<keyword evidence="3" id="KW-1185">Reference proteome</keyword>
<dbReference type="RefSeq" id="WP_145222474.1">
    <property type="nucleotide sequence ID" value="NZ_CP036269.1"/>
</dbReference>
<gene>
    <name evidence="2" type="ORF">Pan241w_57530</name>
</gene>
<keyword evidence="1" id="KW-0732">Signal</keyword>
<accession>A0A517RP21</accession>
<evidence type="ECO:0000313" key="3">
    <source>
        <dbReference type="Proteomes" id="UP000317171"/>
    </source>
</evidence>
<evidence type="ECO:0008006" key="4">
    <source>
        <dbReference type="Google" id="ProtNLM"/>
    </source>
</evidence>
<feature type="signal peptide" evidence="1">
    <location>
        <begin position="1"/>
        <end position="19"/>
    </location>
</feature>
<dbReference type="AlphaFoldDB" id="A0A517RP21"/>
<sequence length="151" mass="17323" precursor="true">MKHIILLIAILFLATTVYSAEPAPEEDYQVLEGKWVRNDKAGNGAPLRIEQEFSQKVSKLRVYDSNGTLIHAHQAKFRLQRMSDANLFTYYDLEVLVGPNKGKLQKAPRAFIYRVKGNQFIQVEGILNNDRTPLLMTVWWKMKPPAPKPEV</sequence>
<proteinExistence type="predicted"/>
<protein>
    <recommendedName>
        <fullName evidence="4">Lipocalin-like domain-containing protein</fullName>
    </recommendedName>
</protein>
<dbReference type="EMBL" id="CP036269">
    <property type="protein sequence ID" value="QDT45627.1"/>
    <property type="molecule type" value="Genomic_DNA"/>
</dbReference>
<name>A0A517RP21_9PLAN</name>
<evidence type="ECO:0000256" key="1">
    <source>
        <dbReference type="SAM" id="SignalP"/>
    </source>
</evidence>